<evidence type="ECO:0008006" key="3">
    <source>
        <dbReference type="Google" id="ProtNLM"/>
    </source>
</evidence>
<evidence type="ECO:0000313" key="1">
    <source>
        <dbReference type="EMBL" id="GIO31382.1"/>
    </source>
</evidence>
<gene>
    <name evidence="1" type="ORF">J2TS6_25230</name>
</gene>
<organism evidence="1 2">
    <name type="scientific">Paenibacillus albilobatus</name>
    <dbReference type="NCBI Taxonomy" id="2716884"/>
    <lineage>
        <taxon>Bacteria</taxon>
        <taxon>Bacillati</taxon>
        <taxon>Bacillota</taxon>
        <taxon>Bacilli</taxon>
        <taxon>Bacillales</taxon>
        <taxon>Paenibacillaceae</taxon>
        <taxon>Paenibacillus</taxon>
    </lineage>
</organism>
<name>A0A919XER2_9BACL</name>
<accession>A0A919XER2</accession>
<dbReference type="EMBL" id="BORQ01000003">
    <property type="protein sequence ID" value="GIO31382.1"/>
    <property type="molecule type" value="Genomic_DNA"/>
</dbReference>
<dbReference type="SUPFAM" id="SSF56059">
    <property type="entry name" value="Glutathione synthetase ATP-binding domain-like"/>
    <property type="match status" value="1"/>
</dbReference>
<dbReference type="Proteomes" id="UP000679779">
    <property type="component" value="Unassembled WGS sequence"/>
</dbReference>
<reference evidence="1" key="1">
    <citation type="submission" date="2021-03" db="EMBL/GenBank/DDBJ databases">
        <title>Antimicrobial resistance genes in bacteria isolated from Japanese honey, and their potential for conferring macrolide and lincosamide resistance in the American foulbrood pathogen Paenibacillus larvae.</title>
        <authorList>
            <person name="Okamoto M."/>
            <person name="Kumagai M."/>
            <person name="Kanamori H."/>
            <person name="Takamatsu D."/>
        </authorList>
    </citation>
    <scope>NUCLEOTIDE SEQUENCE</scope>
    <source>
        <strain evidence="1">J2TS6</strain>
    </source>
</reference>
<proteinExistence type="predicted"/>
<dbReference type="InterPro" id="IPR026838">
    <property type="entry name" value="YheC/D"/>
</dbReference>
<evidence type="ECO:0000313" key="2">
    <source>
        <dbReference type="Proteomes" id="UP000679779"/>
    </source>
</evidence>
<dbReference type="Pfam" id="PF14398">
    <property type="entry name" value="ATPgrasp_YheCD"/>
    <property type="match status" value="1"/>
</dbReference>
<dbReference type="RefSeq" id="WP_212957822.1">
    <property type="nucleotide sequence ID" value="NZ_BORQ01000003.1"/>
</dbReference>
<protein>
    <recommendedName>
        <fullName evidence="3">YheC/YheD family protein</fullName>
    </recommendedName>
</protein>
<sequence length="371" mass="42270">MTTTSKEESGRPVVAILTVSGGPSYFRGNQANFEDIVRTGQDMGFPVYVVTIKDLKLQGERIKGYTLNSGGEWERQLFPLPDVIYNRIPQREDELKPNVRKKIKECLVHPTIKFFNPYFFNKWHLFEWLKSSKATKHLVPKTRRLRGESGLQMMLERYPSLYLKPESGKAGKGIMMLKYQKDKPLPYRLKVQHHKSSTTYKGANMHRLWKRIKSETGTSRYIVQQAIELTSFEQRPFDLRVLLQKTGKGQWSVTGVGARLAGSKSITTHVPRGGSIEDPSKLLTAVFGEGTAPGMINRVKTTAVVIARQIEKASGHQHGEMSMDLGVDTSGGIWFFEANAKPMKFDEPHIRQKSLERIFHYSQYLVNVQKP</sequence>
<keyword evidence="2" id="KW-1185">Reference proteome</keyword>
<comment type="caution">
    <text evidence="1">The sequence shown here is derived from an EMBL/GenBank/DDBJ whole genome shotgun (WGS) entry which is preliminary data.</text>
</comment>
<dbReference type="AlphaFoldDB" id="A0A919XER2"/>